<organism evidence="4 5">
    <name type="scientific">Hypnocyclicus thermotrophus</name>
    <dbReference type="NCBI Taxonomy" id="1627895"/>
    <lineage>
        <taxon>Bacteria</taxon>
        <taxon>Fusobacteriati</taxon>
        <taxon>Fusobacteriota</taxon>
        <taxon>Fusobacteriia</taxon>
        <taxon>Fusobacteriales</taxon>
        <taxon>Fusobacteriaceae</taxon>
        <taxon>Hypnocyclicus</taxon>
    </lineage>
</organism>
<dbReference type="NCBIfam" id="NF009222">
    <property type="entry name" value="PRK12570.1"/>
    <property type="match status" value="1"/>
</dbReference>
<dbReference type="Gene3D" id="1.10.8.1080">
    <property type="match status" value="1"/>
</dbReference>
<comment type="caution">
    <text evidence="4">The sequence shown here is derived from an EMBL/GenBank/DDBJ whole genome shotgun (WGS) entry which is preliminary data.</text>
</comment>
<dbReference type="PANTHER" id="PTHR10088">
    <property type="entry name" value="GLUCOKINASE REGULATORY PROTEIN"/>
    <property type="match status" value="1"/>
</dbReference>
<dbReference type="InterPro" id="IPR040190">
    <property type="entry name" value="MURQ/GCKR"/>
</dbReference>
<dbReference type="CDD" id="cd05007">
    <property type="entry name" value="SIS_Etherase"/>
    <property type="match status" value="1"/>
</dbReference>
<name>A0AA46DYT8_9FUSO</name>
<evidence type="ECO:0000256" key="2">
    <source>
        <dbReference type="ARBA" id="ARBA00023277"/>
    </source>
</evidence>
<keyword evidence="2" id="KW-0119">Carbohydrate metabolism</keyword>
<dbReference type="InterPro" id="IPR001347">
    <property type="entry name" value="SIS_dom"/>
</dbReference>
<dbReference type="GO" id="GO:0016803">
    <property type="term" value="F:ether hydrolase activity"/>
    <property type="evidence" value="ECO:0007669"/>
    <property type="project" value="TreeGrafter"/>
</dbReference>
<gene>
    <name evidence="4" type="ORF">EV215_1104</name>
</gene>
<sequence>MSIDRNKKTINIDKASSLEIVEMMNEEDKKIAFEVEKSKNIIAKAINEVTDIIKNGGRMVYIGSGTSGKLAVIDASECPPTFGINDNTIIALISGGREAISYWKEETEDNRELAINDLREIGFSNRDVLIAVSASGNTPYAIEGIKFANQIGAKTLSIFCNKNGKMKEISNIPILIDVGPEVIAGSTRLKAGTAQKMVLNMLSTGVMIKLGYVYSNLMINVKPINKKLKERVVDMVNIVTNEDKNKIKKILERNGYNAKDVIKALKKGE</sequence>
<dbReference type="GO" id="GO:0009254">
    <property type="term" value="P:peptidoglycan turnover"/>
    <property type="evidence" value="ECO:0007669"/>
    <property type="project" value="TreeGrafter"/>
</dbReference>
<dbReference type="InterPro" id="IPR005488">
    <property type="entry name" value="Etherase_MurQ"/>
</dbReference>
<protein>
    <submittedName>
        <fullName evidence="4">N-acetylmuramic acid 6-phosphate etherase</fullName>
    </submittedName>
</protein>
<keyword evidence="1" id="KW-0456">Lyase</keyword>
<dbReference type="GO" id="GO:0046348">
    <property type="term" value="P:amino sugar catabolic process"/>
    <property type="evidence" value="ECO:0007669"/>
    <property type="project" value="InterPro"/>
</dbReference>
<feature type="domain" description="SIS" evidence="3">
    <location>
        <begin position="49"/>
        <end position="212"/>
    </location>
</feature>
<dbReference type="PANTHER" id="PTHR10088:SF4">
    <property type="entry name" value="GLUCOKINASE REGULATORY PROTEIN"/>
    <property type="match status" value="1"/>
</dbReference>
<dbReference type="PROSITE" id="PS51464">
    <property type="entry name" value="SIS"/>
    <property type="match status" value="1"/>
</dbReference>
<dbReference type="Gene3D" id="3.40.50.10490">
    <property type="entry name" value="Glucose-6-phosphate isomerase like protein, domain 1"/>
    <property type="match status" value="1"/>
</dbReference>
<dbReference type="GO" id="GO:0016835">
    <property type="term" value="F:carbon-oxygen lyase activity"/>
    <property type="evidence" value="ECO:0007669"/>
    <property type="project" value="InterPro"/>
</dbReference>
<dbReference type="NCBIfam" id="TIGR00274">
    <property type="entry name" value="N-acetylmuramic acid 6-phosphate etherase"/>
    <property type="match status" value="1"/>
</dbReference>
<evidence type="ECO:0000259" key="3">
    <source>
        <dbReference type="PROSITE" id="PS51464"/>
    </source>
</evidence>
<dbReference type="GO" id="GO:0097367">
    <property type="term" value="F:carbohydrate derivative binding"/>
    <property type="evidence" value="ECO:0007669"/>
    <property type="project" value="InterPro"/>
</dbReference>
<dbReference type="Proteomes" id="UP000294678">
    <property type="component" value="Unassembled WGS sequence"/>
</dbReference>
<dbReference type="SUPFAM" id="SSF53697">
    <property type="entry name" value="SIS domain"/>
    <property type="match status" value="1"/>
</dbReference>
<dbReference type="FunFam" id="3.40.50.10490:FF:000014">
    <property type="entry name" value="N-acetylmuramic acid 6-phosphate etherase"/>
    <property type="match status" value="1"/>
</dbReference>
<evidence type="ECO:0000313" key="4">
    <source>
        <dbReference type="EMBL" id="TDT70557.1"/>
    </source>
</evidence>
<evidence type="ECO:0000313" key="5">
    <source>
        <dbReference type="Proteomes" id="UP000294678"/>
    </source>
</evidence>
<dbReference type="PROSITE" id="PS01272">
    <property type="entry name" value="GCKR"/>
    <property type="match status" value="1"/>
</dbReference>
<keyword evidence="5" id="KW-1185">Reference proteome</keyword>
<evidence type="ECO:0000256" key="1">
    <source>
        <dbReference type="ARBA" id="ARBA00023239"/>
    </source>
</evidence>
<accession>A0AA46DYT8</accession>
<dbReference type="EMBL" id="SOBG01000004">
    <property type="protein sequence ID" value="TDT70557.1"/>
    <property type="molecule type" value="Genomic_DNA"/>
</dbReference>
<proteinExistence type="predicted"/>
<reference evidence="4 5" key="1">
    <citation type="submission" date="2019-03" db="EMBL/GenBank/DDBJ databases">
        <title>Genomic Encyclopedia of Type Strains, Phase IV (KMG-IV): sequencing the most valuable type-strain genomes for metagenomic binning, comparative biology and taxonomic classification.</title>
        <authorList>
            <person name="Goeker M."/>
        </authorList>
    </citation>
    <scope>NUCLEOTIDE SEQUENCE [LARGE SCALE GENOMIC DNA]</scope>
    <source>
        <strain evidence="4 5">DSM 100055</strain>
    </source>
</reference>
<dbReference type="RefSeq" id="WP_134112992.1">
    <property type="nucleotide sequence ID" value="NZ_SOBG01000004.1"/>
</dbReference>
<dbReference type="InterPro" id="IPR005486">
    <property type="entry name" value="Glucokinase_regulatory_CS"/>
</dbReference>
<dbReference type="InterPro" id="IPR046348">
    <property type="entry name" value="SIS_dom_sf"/>
</dbReference>
<dbReference type="NCBIfam" id="NF003915">
    <property type="entry name" value="PRK05441.1"/>
    <property type="match status" value="1"/>
</dbReference>
<dbReference type="Pfam" id="PF22645">
    <property type="entry name" value="GKRP_SIS_N"/>
    <property type="match status" value="1"/>
</dbReference>
<dbReference type="AlphaFoldDB" id="A0AA46DYT8"/>